<name>A0ABM8EJ25_9BACT</name>
<protein>
    <submittedName>
        <fullName evidence="1">Uncharacterized protein</fullName>
    </submittedName>
</protein>
<evidence type="ECO:0000313" key="2">
    <source>
        <dbReference type="Proteomes" id="UP001317705"/>
    </source>
</evidence>
<dbReference type="EMBL" id="AP027151">
    <property type="protein sequence ID" value="BDV42402.1"/>
    <property type="molecule type" value="Genomic_DNA"/>
</dbReference>
<dbReference type="Proteomes" id="UP001317705">
    <property type="component" value="Chromosome"/>
</dbReference>
<sequence length="93" mass="10393">MDVDKFLKKQADTYKKAAESDGVILRAIGDQVCRLISRDKDISINALNEAFRRIINDSKSSCGQLKPEQDLERLQAEASLARLESLLSQGARK</sequence>
<keyword evidence="2" id="KW-1185">Reference proteome</keyword>
<proteinExistence type="predicted"/>
<reference evidence="1 2" key="1">
    <citation type="submission" date="2022-12" db="EMBL/GenBank/DDBJ databases">
        <title>Polyphasic characterization of Geotalea uranireducens NIT-SL11 newly isolated from a complex of sewage sludge and microbially reduced graphene oxide.</title>
        <authorList>
            <person name="Xie L."/>
            <person name="Yoshida N."/>
            <person name="Meng L."/>
        </authorList>
    </citation>
    <scope>NUCLEOTIDE SEQUENCE [LARGE SCALE GENOMIC DNA]</scope>
    <source>
        <strain evidence="1 2">NIT-SL11</strain>
    </source>
</reference>
<evidence type="ECO:0000313" key="1">
    <source>
        <dbReference type="EMBL" id="BDV42402.1"/>
    </source>
</evidence>
<dbReference type="RefSeq" id="WP_282002849.1">
    <property type="nucleotide sequence ID" value="NZ_AP027151.1"/>
</dbReference>
<gene>
    <name evidence="1" type="ORF">GURASL_13250</name>
</gene>
<organism evidence="1 2">
    <name type="scientific">Geotalea uraniireducens</name>
    <dbReference type="NCBI Taxonomy" id="351604"/>
    <lineage>
        <taxon>Bacteria</taxon>
        <taxon>Pseudomonadati</taxon>
        <taxon>Thermodesulfobacteriota</taxon>
        <taxon>Desulfuromonadia</taxon>
        <taxon>Geobacterales</taxon>
        <taxon>Geobacteraceae</taxon>
        <taxon>Geotalea</taxon>
    </lineage>
</organism>
<accession>A0ABM8EJ25</accession>